<dbReference type="Gene3D" id="1.10.1400.10">
    <property type="match status" value="1"/>
</dbReference>
<evidence type="ECO:0000313" key="9">
    <source>
        <dbReference type="EMBL" id="NNA95070.1"/>
    </source>
</evidence>
<keyword evidence="5" id="KW-0378">Hydrolase</keyword>
<evidence type="ECO:0000256" key="6">
    <source>
        <dbReference type="ARBA" id="ARBA00023145"/>
    </source>
</evidence>
<comment type="subcellular location">
    <subcellularLocation>
        <location evidence="1">Periplasm</location>
    </subcellularLocation>
</comment>
<dbReference type="InterPro" id="IPR023343">
    <property type="entry name" value="Penicillin_amidase_dom1"/>
</dbReference>
<dbReference type="InterPro" id="IPR043146">
    <property type="entry name" value="Penicillin_amidase_N_B-knob"/>
</dbReference>
<dbReference type="InterPro" id="IPR002692">
    <property type="entry name" value="S45"/>
</dbReference>
<feature type="active site" description="Nucleophile" evidence="7">
    <location>
        <position position="223"/>
    </location>
</feature>
<name>A0A7Y1QKH7_9PSED</name>
<gene>
    <name evidence="9" type="ORF">HBO33_07835</name>
</gene>
<dbReference type="Gene3D" id="1.10.439.10">
    <property type="entry name" value="Penicillin Amidohydrolase, domain 1"/>
    <property type="match status" value="1"/>
</dbReference>
<evidence type="ECO:0000256" key="7">
    <source>
        <dbReference type="PIRSR" id="PIRSR001227-1"/>
    </source>
</evidence>
<evidence type="ECO:0000313" key="10">
    <source>
        <dbReference type="Proteomes" id="UP000542111"/>
    </source>
</evidence>
<dbReference type="InterPro" id="IPR014395">
    <property type="entry name" value="Pen/GL7ACA/AHL_acylase"/>
</dbReference>
<protein>
    <submittedName>
        <fullName evidence="9">Acylase</fullName>
    </submittedName>
</protein>
<evidence type="ECO:0000256" key="1">
    <source>
        <dbReference type="ARBA" id="ARBA00004418"/>
    </source>
</evidence>
<keyword evidence="6" id="KW-0865">Zymogen</keyword>
<keyword evidence="4" id="KW-0574">Periplasm</keyword>
<accession>A0A7Y1QKH7</accession>
<sequence length="762" mass="83373">MIISNGLSRVCVAGVLLGVSLGATARQASEVQAGAMSAEIRRTGFGIPHIRANDERGLGYGIGYAYAQDNLCLLANEVVTVNGQRARYFGAEQATLEERNNLTSDVFFTWLNTPDAVAAFWKAQPPAMQQRLEGYVAGYNRYLQERGAKGLPMQCQGAWVRPISTDDLVKLTRRLLVEGGVGQFAEALAGATPPQPGVAVQGNARAFEVATLKQQRFALDRGSNAVAVGSERSFNGRGMLLANPHFPWIGGMRFYQMHLTIPGQLDVMGAALPGLPVVNIGFNQHVAWTHTVDTSKHFTLYRLTLDPKDSTRYLLDGKSIPMQKSQVTVQVKGAEPHTQTVYSSQFGPVVQWPGKLDWNGQYAFSLRDANLGNDRVLHQWYAMNQAHSLKDLQTSVQTLQGIPWVNTLAADDQGQSLYMNLSVVPNVSAQKLAQCSDPRAGLQMIMLDGAHSACAWDIDPRAAQPGIFAAEQLPQLQRKDYVQHSNDSAWMANPKAPLAGFSPVVSQDRIALGARARFALQRLQDLDKQPITVGDLQHMVLDNQVYLAGQVMPDLLRFCAQQTDAALTTLCTRLKDWDQKANLDSGLGLVHFIQIMARMQHVPQVWRVAFDPDHAQTTPRGLLIEQPEVAGALREAMLASIAQVSELGLPEGARWGDIQVSGSTPMHGGPQELGIYNAMQSVPRADGKREVVSGSSYLQIVTFDDQGPKAEGVLAFSLSSDPASPYFKDQTLAFSAKKLSPLPFTEQQIKADPQYQRQVIHE</sequence>
<evidence type="ECO:0000256" key="2">
    <source>
        <dbReference type="ARBA" id="ARBA00006586"/>
    </source>
</evidence>
<evidence type="ECO:0000256" key="8">
    <source>
        <dbReference type="SAM" id="SignalP"/>
    </source>
</evidence>
<evidence type="ECO:0000256" key="5">
    <source>
        <dbReference type="ARBA" id="ARBA00022801"/>
    </source>
</evidence>
<evidence type="ECO:0000256" key="4">
    <source>
        <dbReference type="ARBA" id="ARBA00022764"/>
    </source>
</evidence>
<dbReference type="InterPro" id="IPR029055">
    <property type="entry name" value="Ntn_hydrolases_N"/>
</dbReference>
<dbReference type="Gene3D" id="2.30.120.10">
    <property type="match status" value="1"/>
</dbReference>
<dbReference type="Gene3D" id="3.60.20.10">
    <property type="entry name" value="Glutamine Phosphoribosylpyrophosphate, subunit 1, domain 1"/>
    <property type="match status" value="1"/>
</dbReference>
<feature type="signal peptide" evidence="8">
    <location>
        <begin position="1"/>
        <end position="25"/>
    </location>
</feature>
<keyword evidence="3 8" id="KW-0732">Signal</keyword>
<comment type="caution">
    <text evidence="9">The sequence shown here is derived from an EMBL/GenBank/DDBJ whole genome shotgun (WGS) entry which is preliminary data.</text>
</comment>
<organism evidence="9 10">
    <name type="scientific">Pseudomonas gessardii</name>
    <dbReference type="NCBI Taxonomy" id="78544"/>
    <lineage>
        <taxon>Bacteria</taxon>
        <taxon>Pseudomonadati</taxon>
        <taxon>Pseudomonadota</taxon>
        <taxon>Gammaproteobacteria</taxon>
        <taxon>Pseudomonadales</taxon>
        <taxon>Pseudomonadaceae</taxon>
        <taxon>Pseudomonas</taxon>
    </lineage>
</organism>
<dbReference type="Pfam" id="PF01804">
    <property type="entry name" value="Penicil_amidase"/>
    <property type="match status" value="1"/>
</dbReference>
<reference evidence="9 10" key="1">
    <citation type="journal article" date="2020" name="Front. Microbiol.">
        <title>Genetic Organization of the aprX-lipA2 Operon Affects the Proteolytic Potential of Pseudomonas Species in Milk.</title>
        <authorList>
            <person name="Maier C."/>
            <person name="Huptas C."/>
            <person name="von Neubeck M."/>
            <person name="Scherer S."/>
            <person name="Wenning M."/>
            <person name="Lucking G."/>
        </authorList>
    </citation>
    <scope>NUCLEOTIDE SEQUENCE [LARGE SCALE GENOMIC DNA]</scope>
    <source>
        <strain evidence="9 10">G4779</strain>
    </source>
</reference>
<dbReference type="InterPro" id="IPR043147">
    <property type="entry name" value="Penicillin_amidase_A-knob"/>
</dbReference>
<dbReference type="GO" id="GO:0016811">
    <property type="term" value="F:hydrolase activity, acting on carbon-nitrogen (but not peptide) bonds, in linear amides"/>
    <property type="evidence" value="ECO:0007669"/>
    <property type="project" value="InterPro"/>
</dbReference>
<dbReference type="GeneID" id="70100117"/>
<dbReference type="AlphaFoldDB" id="A0A7Y1QKH7"/>
<feature type="chain" id="PRO_5030687473" evidence="8">
    <location>
        <begin position="26"/>
        <end position="762"/>
    </location>
</feature>
<dbReference type="OrthoDB" id="9760084at2"/>
<proteinExistence type="inferred from homology"/>
<dbReference type="Proteomes" id="UP000542111">
    <property type="component" value="Unassembled WGS sequence"/>
</dbReference>
<dbReference type="GO" id="GO:0042597">
    <property type="term" value="C:periplasmic space"/>
    <property type="evidence" value="ECO:0007669"/>
    <property type="project" value="UniProtKB-SubCell"/>
</dbReference>
<dbReference type="SUPFAM" id="SSF56235">
    <property type="entry name" value="N-terminal nucleophile aminohydrolases (Ntn hydrolases)"/>
    <property type="match status" value="1"/>
</dbReference>
<dbReference type="CDD" id="cd01936">
    <property type="entry name" value="Ntn_CA"/>
    <property type="match status" value="1"/>
</dbReference>
<comment type="similarity">
    <text evidence="2">Belongs to the peptidase S45 family.</text>
</comment>
<evidence type="ECO:0000256" key="3">
    <source>
        <dbReference type="ARBA" id="ARBA00022729"/>
    </source>
</evidence>
<dbReference type="PANTHER" id="PTHR34218">
    <property type="entry name" value="PEPTIDASE S45 PENICILLIN AMIDASE"/>
    <property type="match status" value="1"/>
</dbReference>
<dbReference type="PIRSF" id="PIRSF001227">
    <property type="entry name" value="Pen_acylase"/>
    <property type="match status" value="1"/>
</dbReference>
<dbReference type="RefSeq" id="WP_076960853.1">
    <property type="nucleotide sequence ID" value="NZ_CBCRYT010000001.1"/>
</dbReference>
<dbReference type="PANTHER" id="PTHR34218:SF3">
    <property type="entry name" value="ACYL-HOMOSERINE LACTONE ACYLASE PVDQ"/>
    <property type="match status" value="1"/>
</dbReference>
<dbReference type="EMBL" id="JAAQYP010000009">
    <property type="protein sequence ID" value="NNA95070.1"/>
    <property type="molecule type" value="Genomic_DNA"/>
</dbReference>
<dbReference type="GO" id="GO:0017000">
    <property type="term" value="P:antibiotic biosynthetic process"/>
    <property type="evidence" value="ECO:0007669"/>
    <property type="project" value="InterPro"/>
</dbReference>